<keyword evidence="2" id="KW-1185">Reference proteome</keyword>
<reference evidence="1 2" key="1">
    <citation type="submission" date="2023-05" db="EMBL/GenBank/DDBJ databases">
        <title>A Combination of Whole Genome Sequencing and Metagenomics Reveals Diversity of Listeria spp. in Soil Collected from the Nantahala National Forest.</title>
        <authorList>
            <person name="Wang J."/>
            <person name="Schamp C.N."/>
            <person name="Hudson L.K."/>
            <person name="Chaggar H.K."/>
            <person name="Bryan D.W."/>
            <person name="Radosevich M."/>
            <person name="Denes T.G."/>
        </authorList>
    </citation>
    <scope>NUCLEOTIDE SEQUENCE [LARGE SCALE GENOMIC DNA]</scope>
    <source>
        <strain evidence="1 2">UTK S2-0002</strain>
    </source>
</reference>
<dbReference type="Proteomes" id="UP001252688">
    <property type="component" value="Unassembled WGS sequence"/>
</dbReference>
<organism evidence="1 2">
    <name type="scientific">Listeria cossartiae subsp. cayugensis</name>
    <dbReference type="NCBI Taxonomy" id="2713505"/>
    <lineage>
        <taxon>Bacteria</taxon>
        <taxon>Bacillati</taxon>
        <taxon>Bacillota</taxon>
        <taxon>Bacilli</taxon>
        <taxon>Bacillales</taxon>
        <taxon>Listeriaceae</taxon>
        <taxon>Listeria</taxon>
        <taxon>Listeria cossartiae</taxon>
    </lineage>
</organism>
<accession>A0ABU2IRK3</accession>
<name>A0ABU2IRK3_9LIST</name>
<dbReference type="EMBL" id="JASBAM010000006">
    <property type="protein sequence ID" value="MDT0115322.1"/>
    <property type="molecule type" value="Genomic_DNA"/>
</dbReference>
<gene>
    <name evidence="1" type="ORF">QJV37_14390</name>
</gene>
<protein>
    <recommendedName>
        <fullName evidence="3">DUF4062 domain-containing protein</fullName>
    </recommendedName>
</protein>
<comment type="caution">
    <text evidence="1">The sequence shown here is derived from an EMBL/GenBank/DDBJ whole genome shotgun (WGS) entry which is preliminary data.</text>
</comment>
<sequence length="493" mass="57782">MKSIDQYSILLSFPSDVTEELKVIETVFERFNNFANGMGIGIKSKHWRKDIYPAAGQRPQSTINEQIVDESDAIICIFWTRFGTPTGDYGSGTEEEMERLLNSGKQVFLYFSHIGVNPREIDSEQMEKVKAFEKKHQEDTLYKSYATIDEFETNLTSDLNLYFLDKMNPGQSKEQKKSSLTIKSFSSNGESSKREVEPVLPDTISEELELRELKQDFLKIKEISIFKVEIIKPLHPSLKAMANYNRGEEVTFSQEKQKLIEIFAQKFDIEIDDDFFLLNSLHYEVQFISLYGTRPKIIGEEDSKKKYYLLEGLYRKIYTYLTYQQYSDQFKKYRKLTLFISNEGEHYDEDIDVTIIAPKGSIKTLNEFTPPEDYILDYFNEDFLEQLFYNQKTAEIMDYGYHKINRTDRLARYEMTVSRTENMYNQAVEALDVIEKYEAGLDDKFQLNFPYLKQNTSIFFPVPIFLPEDEANNIEISYEIRSKFSSSIFKGVL</sequence>
<dbReference type="RefSeq" id="WP_311179001.1">
    <property type="nucleotide sequence ID" value="NZ_JASAZZ010000006.1"/>
</dbReference>
<evidence type="ECO:0008006" key="3">
    <source>
        <dbReference type="Google" id="ProtNLM"/>
    </source>
</evidence>
<proteinExistence type="predicted"/>
<evidence type="ECO:0000313" key="1">
    <source>
        <dbReference type="EMBL" id="MDT0115322.1"/>
    </source>
</evidence>
<evidence type="ECO:0000313" key="2">
    <source>
        <dbReference type="Proteomes" id="UP001252688"/>
    </source>
</evidence>